<sequence length="192" mass="21787">MAEANTKVMHQGNQMRYHVRRYPVQKYLPKVLSSGKTLTYPRNTTGKDKRKDIDKGENDHITEESQLSKERESISNTKEWVERAFTANENSMEDQDKNQELCVSDVQPDGAVPVEDMHKTELHSIVAKPTELDMNSKNKAPQMEDMWKGGEHEELGERLLVQSQSELPNLAIESDIQSYGPVMVSVDDKGVG</sequence>
<feature type="compositionally biased region" description="Polar residues" evidence="1">
    <location>
        <begin position="35"/>
        <end position="44"/>
    </location>
</feature>
<gene>
    <name evidence="2" type="ORF">K7X08_011755</name>
</gene>
<protein>
    <submittedName>
        <fullName evidence="2">Uncharacterized protein</fullName>
    </submittedName>
</protein>
<dbReference type="AlphaFoldDB" id="A0A9Q1MLB7"/>
<accession>A0A9Q1MLB7</accession>
<comment type="caution">
    <text evidence="2">The sequence shown here is derived from an EMBL/GenBank/DDBJ whole genome shotgun (WGS) entry which is preliminary data.</text>
</comment>
<feature type="region of interest" description="Disordered" evidence="1">
    <location>
        <begin position="35"/>
        <end position="75"/>
    </location>
</feature>
<evidence type="ECO:0000256" key="1">
    <source>
        <dbReference type="SAM" id="MobiDB-lite"/>
    </source>
</evidence>
<organism evidence="2 3">
    <name type="scientific">Anisodus acutangulus</name>
    <dbReference type="NCBI Taxonomy" id="402998"/>
    <lineage>
        <taxon>Eukaryota</taxon>
        <taxon>Viridiplantae</taxon>
        <taxon>Streptophyta</taxon>
        <taxon>Embryophyta</taxon>
        <taxon>Tracheophyta</taxon>
        <taxon>Spermatophyta</taxon>
        <taxon>Magnoliopsida</taxon>
        <taxon>eudicotyledons</taxon>
        <taxon>Gunneridae</taxon>
        <taxon>Pentapetalae</taxon>
        <taxon>asterids</taxon>
        <taxon>lamiids</taxon>
        <taxon>Solanales</taxon>
        <taxon>Solanaceae</taxon>
        <taxon>Solanoideae</taxon>
        <taxon>Hyoscyameae</taxon>
        <taxon>Anisodus</taxon>
    </lineage>
</organism>
<dbReference type="EMBL" id="JAJAGQ010000005">
    <property type="protein sequence ID" value="KAJ8562464.1"/>
    <property type="molecule type" value="Genomic_DNA"/>
</dbReference>
<keyword evidence="3" id="KW-1185">Reference proteome</keyword>
<feature type="compositionally biased region" description="Basic and acidic residues" evidence="1">
    <location>
        <begin position="45"/>
        <end position="73"/>
    </location>
</feature>
<dbReference type="Proteomes" id="UP001152561">
    <property type="component" value="Unassembled WGS sequence"/>
</dbReference>
<reference evidence="3" key="1">
    <citation type="journal article" date="2023" name="Proc. Natl. Acad. Sci. U.S.A.">
        <title>Genomic and structural basis for evolution of tropane alkaloid biosynthesis.</title>
        <authorList>
            <person name="Wanga Y.-J."/>
            <person name="Taina T."/>
            <person name="Yua J.-Y."/>
            <person name="Lia J."/>
            <person name="Xua B."/>
            <person name="Chenc J."/>
            <person name="D'Auriad J.C."/>
            <person name="Huanga J.-P."/>
            <person name="Huanga S.-X."/>
        </authorList>
    </citation>
    <scope>NUCLEOTIDE SEQUENCE [LARGE SCALE GENOMIC DNA]</scope>
    <source>
        <strain evidence="3">cv. KIB-2019</strain>
    </source>
</reference>
<name>A0A9Q1MLB7_9SOLA</name>
<proteinExistence type="predicted"/>
<evidence type="ECO:0000313" key="3">
    <source>
        <dbReference type="Proteomes" id="UP001152561"/>
    </source>
</evidence>
<evidence type="ECO:0000313" key="2">
    <source>
        <dbReference type="EMBL" id="KAJ8562464.1"/>
    </source>
</evidence>